<accession>A0A5B8I8V7</accession>
<evidence type="ECO:0000313" key="4">
    <source>
        <dbReference type="Proteomes" id="UP000318483"/>
    </source>
</evidence>
<proteinExistence type="predicted"/>
<feature type="chain" id="PRO_5022771301" evidence="2">
    <location>
        <begin position="28"/>
        <end position="186"/>
    </location>
</feature>
<reference evidence="3 4" key="1">
    <citation type="submission" date="2019-07" db="EMBL/GenBank/DDBJ databases">
        <title>Litoreibacter alkalisoli sp. nov., isolated from saline-alkaline soil.</title>
        <authorList>
            <person name="Wang S."/>
            <person name="Xu L."/>
            <person name="Xing Y.-T."/>
            <person name="Sun J.-Q."/>
        </authorList>
    </citation>
    <scope>NUCLEOTIDE SEQUENCE [LARGE SCALE GENOMIC DNA]</scope>
    <source>
        <strain evidence="3 4">LN3S51</strain>
    </source>
</reference>
<evidence type="ECO:0000313" key="3">
    <source>
        <dbReference type="EMBL" id="QDY70259.1"/>
    </source>
</evidence>
<keyword evidence="4" id="KW-1185">Reference proteome</keyword>
<dbReference type="InterPro" id="IPR011990">
    <property type="entry name" value="TPR-like_helical_dom_sf"/>
</dbReference>
<dbReference type="InterPro" id="IPR019734">
    <property type="entry name" value="TPR_rpt"/>
</dbReference>
<sequence length="186" mass="20592">MTRLWQLFKCTVTTQLCVSLLAGTLFAQSTGLDTLFDQLRDPRTQDWEAVEEQIWSEWSDSGSPSVDLLLERGRAALEAGDTTTAIEHFTALTDHAPDFAEGWNGRAMAFYAEEKLGPAMSDLERVLALNPRHFGAMTGLAQILVQLGYEKEAISVYRAVHAIHPHQPDIKDALERLEQAHGGSAL</sequence>
<dbReference type="EMBL" id="CP042261">
    <property type="protein sequence ID" value="QDY70259.1"/>
    <property type="molecule type" value="Genomic_DNA"/>
</dbReference>
<dbReference type="Proteomes" id="UP000318483">
    <property type="component" value="Chromosome"/>
</dbReference>
<feature type="repeat" description="TPR" evidence="1">
    <location>
        <begin position="100"/>
        <end position="133"/>
    </location>
</feature>
<dbReference type="KEGG" id="lit:FPZ52_06180"/>
<evidence type="ECO:0000256" key="1">
    <source>
        <dbReference type="PROSITE-ProRule" id="PRU00339"/>
    </source>
</evidence>
<dbReference type="SMART" id="SM00028">
    <property type="entry name" value="TPR"/>
    <property type="match status" value="3"/>
</dbReference>
<protein>
    <submittedName>
        <fullName evidence="3">Tetratricopeptide repeat protein</fullName>
    </submittedName>
</protein>
<name>A0A5B8I8V7_9RHOB</name>
<organism evidence="3 4">
    <name type="scientific">Qingshengfaniella alkalisoli</name>
    <dbReference type="NCBI Taxonomy" id="2599296"/>
    <lineage>
        <taxon>Bacteria</taxon>
        <taxon>Pseudomonadati</taxon>
        <taxon>Pseudomonadota</taxon>
        <taxon>Alphaproteobacteria</taxon>
        <taxon>Rhodobacterales</taxon>
        <taxon>Paracoccaceae</taxon>
        <taxon>Qingshengfaniella</taxon>
    </lineage>
</organism>
<dbReference type="PROSITE" id="PS50005">
    <property type="entry name" value="TPR"/>
    <property type="match status" value="1"/>
</dbReference>
<evidence type="ECO:0000256" key="2">
    <source>
        <dbReference type="SAM" id="SignalP"/>
    </source>
</evidence>
<dbReference type="AlphaFoldDB" id="A0A5B8I8V7"/>
<dbReference type="OrthoDB" id="9815010at2"/>
<dbReference type="SUPFAM" id="SSF48452">
    <property type="entry name" value="TPR-like"/>
    <property type="match status" value="1"/>
</dbReference>
<keyword evidence="2" id="KW-0732">Signal</keyword>
<keyword evidence="1" id="KW-0802">TPR repeat</keyword>
<feature type="signal peptide" evidence="2">
    <location>
        <begin position="1"/>
        <end position="27"/>
    </location>
</feature>
<dbReference type="Gene3D" id="1.25.40.10">
    <property type="entry name" value="Tetratricopeptide repeat domain"/>
    <property type="match status" value="1"/>
</dbReference>
<dbReference type="Pfam" id="PF14559">
    <property type="entry name" value="TPR_19"/>
    <property type="match status" value="1"/>
</dbReference>
<gene>
    <name evidence="3" type="ORF">FPZ52_06180</name>
</gene>